<sequence>MLGTKEHLTRRELLKIGARGLLKSEGKNTDGKHIILLPFFQLGGWQIQAGNLNKDGYNLDPDLYPQTGETFNQYAKMFGKAKTAL</sequence>
<reference evidence="1 2" key="1">
    <citation type="journal article" date="2016" name="Nat. Commun.">
        <title>Thousands of microbial genomes shed light on interconnected biogeochemical processes in an aquifer system.</title>
        <authorList>
            <person name="Anantharaman K."/>
            <person name="Brown C.T."/>
            <person name="Hug L.A."/>
            <person name="Sharon I."/>
            <person name="Castelle C.J."/>
            <person name="Probst A.J."/>
            <person name="Thomas B.C."/>
            <person name="Singh A."/>
            <person name="Wilkins M.J."/>
            <person name="Karaoz U."/>
            <person name="Brodie E.L."/>
            <person name="Williams K.H."/>
            <person name="Hubbard S.S."/>
            <person name="Banfield J.F."/>
        </authorList>
    </citation>
    <scope>NUCLEOTIDE SEQUENCE [LARGE SCALE GENOMIC DNA]</scope>
</reference>
<gene>
    <name evidence="1" type="ORF">A3D77_07850</name>
</gene>
<protein>
    <submittedName>
        <fullName evidence="1">Uncharacterized protein</fullName>
    </submittedName>
</protein>
<name>A0A1F5ZTE7_9BACT</name>
<accession>A0A1F5ZTE7</accession>
<dbReference type="AlphaFoldDB" id="A0A1F5ZTE7"/>
<dbReference type="Proteomes" id="UP000176923">
    <property type="component" value="Unassembled WGS sequence"/>
</dbReference>
<evidence type="ECO:0000313" key="2">
    <source>
        <dbReference type="Proteomes" id="UP000176923"/>
    </source>
</evidence>
<organism evidence="1 2">
    <name type="scientific">Candidatus Gottesmanbacteria bacterium RIFCSPHIGHO2_02_FULL_39_11</name>
    <dbReference type="NCBI Taxonomy" id="1798382"/>
    <lineage>
        <taxon>Bacteria</taxon>
        <taxon>Candidatus Gottesmaniibacteriota</taxon>
    </lineage>
</organism>
<comment type="caution">
    <text evidence="1">The sequence shown here is derived from an EMBL/GenBank/DDBJ whole genome shotgun (WGS) entry which is preliminary data.</text>
</comment>
<proteinExistence type="predicted"/>
<dbReference type="EMBL" id="MFJL01000017">
    <property type="protein sequence ID" value="OGG15758.1"/>
    <property type="molecule type" value="Genomic_DNA"/>
</dbReference>
<evidence type="ECO:0000313" key="1">
    <source>
        <dbReference type="EMBL" id="OGG15758.1"/>
    </source>
</evidence>